<name>A0A0W1STH1_9EURY</name>
<dbReference type="NCBIfam" id="TIGR01041">
    <property type="entry name" value="ATP_syn_B_arch"/>
    <property type="match status" value="1"/>
</dbReference>
<dbReference type="Gene3D" id="3.40.50.12240">
    <property type="match status" value="1"/>
</dbReference>
<dbReference type="HAMAP" id="MF_00310">
    <property type="entry name" value="ATP_synth_B_arch"/>
    <property type="match status" value="1"/>
</dbReference>
<dbReference type="Pfam" id="PF02874">
    <property type="entry name" value="ATP-synt_ab_N"/>
    <property type="match status" value="1"/>
</dbReference>
<evidence type="ECO:0000313" key="12">
    <source>
        <dbReference type="EMBL" id="KTG29607.1"/>
    </source>
</evidence>
<dbReference type="InterPro" id="IPR004100">
    <property type="entry name" value="ATPase_F1/V1/A1_a/bsu_N"/>
</dbReference>
<comment type="subunit">
    <text evidence="8">Has multiple subunits with at least A(3), B(3), C, D, E, F, H, I and proteolipid K(x).</text>
</comment>
<dbReference type="Pfam" id="PF00006">
    <property type="entry name" value="ATP-synt_ab"/>
    <property type="match status" value="1"/>
</dbReference>
<evidence type="ECO:0000259" key="9">
    <source>
        <dbReference type="Pfam" id="PF00006"/>
    </source>
</evidence>
<dbReference type="PROSITE" id="PS00152">
    <property type="entry name" value="ATPASE_ALPHA_BETA"/>
    <property type="match status" value="1"/>
</dbReference>
<comment type="subcellular location">
    <subcellularLocation>
        <location evidence="8">Cell membrane</location>
        <topology evidence="8">Peripheral membrane protein</topology>
    </subcellularLocation>
</comment>
<dbReference type="PIRSF" id="PIRSF039114">
    <property type="entry name" value="V-ATPsynth_beta/V-ATPase_B"/>
    <property type="match status" value="1"/>
</dbReference>
<dbReference type="InterPro" id="IPR022879">
    <property type="entry name" value="V-ATPase_su_B/beta"/>
</dbReference>
<dbReference type="Proteomes" id="UP000053157">
    <property type="component" value="Unassembled WGS sequence"/>
</dbReference>
<keyword evidence="4 8" id="KW-0375">Hydrogen ion transport</keyword>
<keyword evidence="6 8" id="KW-0472">Membrane</keyword>
<keyword evidence="2 8" id="KW-0813">Transport</keyword>
<reference evidence="12 13" key="1">
    <citation type="submission" date="2015-12" db="EMBL/GenBank/DDBJ databases">
        <title>Haloferax profundi sp. nov. isolated from the Discovery deep brine-seawater interface in the Red Sea.</title>
        <authorList>
            <person name="Zhang G."/>
            <person name="Stingl U."/>
            <person name="Rashid M."/>
        </authorList>
    </citation>
    <scope>NUCLEOTIDE SEQUENCE [LARGE SCALE GENOMIC DNA]</scope>
    <source>
        <strain evidence="12 13">SB29</strain>
    </source>
</reference>
<dbReference type="CDD" id="cd01135">
    <property type="entry name" value="V_A-ATPase_B"/>
    <property type="match status" value="1"/>
</dbReference>
<dbReference type="SUPFAM" id="SSF52540">
    <property type="entry name" value="P-loop containing nucleoside triphosphate hydrolases"/>
    <property type="match status" value="1"/>
</dbReference>
<evidence type="ECO:0000256" key="1">
    <source>
        <dbReference type="ARBA" id="ARBA00008936"/>
    </source>
</evidence>
<evidence type="ECO:0000256" key="6">
    <source>
        <dbReference type="ARBA" id="ARBA00023136"/>
    </source>
</evidence>
<accession>A0A0W1STH1</accession>
<dbReference type="InterPro" id="IPR000194">
    <property type="entry name" value="ATPase_F1/V1/A1_a/bsu_nucl-bd"/>
</dbReference>
<dbReference type="SUPFAM" id="SSF47917">
    <property type="entry name" value="C-terminal domain of alpha and beta subunits of F1 ATP synthase"/>
    <property type="match status" value="1"/>
</dbReference>
<proteinExistence type="inferred from homology"/>
<sequence>MKEYQTITEISGPLVFAEVDEPIGYDEIVEIETPQGETKRGQVLESSEGLVAIQVFEGTTGIDRNASVKFLGETLKMPVTEDLLGRVLDGSGQPIDGGPEIVPDERRDIVGAAINPYSREYPEEFIQTGVSAIDGMNTLVRGQKLPIFSASGLPHNNLALQVARQATVPEEEGDDEESEFAVVFGAMGITQEEANEFMEDFERTGALERSVVFTNLADDPAVERTVTPRLALTTAEYLAFDKDYHVLVILTDMTNYCEALREIGAAREEVPGRRGYPGYMYTDLAQLYERAGRIEGREGSVTQIPILTMPGDDDTHPIPDLTGYITEGQIYIDRDLNSQGIRPPINPLPSLSRLMDDGIGEGLTREDHADVSDQMYAAYAEGEDLRDLVNIVGREALSERDNKYLDFAERFEAEFVNQGFDSNRSIDETLDIGWELLSTLPKSELNRIDEELIEEYYQEDAETVEAEA</sequence>
<keyword evidence="3 8" id="KW-1003">Cell membrane</keyword>
<dbReference type="OrthoDB" id="32941at2157"/>
<comment type="function">
    <text evidence="8">Component of the A-type ATP synthase that produces ATP from ADP in the presence of a proton gradient across the membrane. The B chain is a regulatory subunit.</text>
</comment>
<dbReference type="GO" id="GO:0005524">
    <property type="term" value="F:ATP binding"/>
    <property type="evidence" value="ECO:0007669"/>
    <property type="project" value="UniProtKB-UniRule"/>
</dbReference>
<evidence type="ECO:0000256" key="7">
    <source>
        <dbReference type="ARBA" id="ARBA00023310"/>
    </source>
</evidence>
<dbReference type="EMBL" id="LOPV01000095">
    <property type="protein sequence ID" value="KTG29607.1"/>
    <property type="molecule type" value="Genomic_DNA"/>
</dbReference>
<protein>
    <recommendedName>
        <fullName evidence="8">A-type ATP synthase subunit B</fullName>
    </recommendedName>
</protein>
<evidence type="ECO:0000256" key="4">
    <source>
        <dbReference type="ARBA" id="ARBA00022781"/>
    </source>
</evidence>
<comment type="caution">
    <text evidence="12">The sequence shown here is derived from an EMBL/GenBank/DDBJ whole genome shotgun (WGS) entry which is preliminary data.</text>
</comment>
<dbReference type="GO" id="GO:0042777">
    <property type="term" value="P:proton motive force-driven plasma membrane ATP synthesis"/>
    <property type="evidence" value="ECO:0007669"/>
    <property type="project" value="UniProtKB-UniRule"/>
</dbReference>
<dbReference type="CDD" id="cd18118">
    <property type="entry name" value="ATP-synt_V_A-type_beta_N"/>
    <property type="match status" value="1"/>
</dbReference>
<dbReference type="InterPro" id="IPR020003">
    <property type="entry name" value="ATPase_a/bsu_AS"/>
</dbReference>
<organism evidence="12 13">
    <name type="scientific">Haloferax profundi</name>
    <dbReference type="NCBI Taxonomy" id="1544718"/>
    <lineage>
        <taxon>Archaea</taxon>
        <taxon>Methanobacteriati</taxon>
        <taxon>Methanobacteriota</taxon>
        <taxon>Stenosarchaea group</taxon>
        <taxon>Halobacteria</taxon>
        <taxon>Halobacteriales</taxon>
        <taxon>Haloferacaceae</taxon>
        <taxon>Haloferax</taxon>
    </lineage>
</organism>
<evidence type="ECO:0000259" key="11">
    <source>
        <dbReference type="Pfam" id="PF22919"/>
    </source>
</evidence>
<evidence type="ECO:0000256" key="2">
    <source>
        <dbReference type="ARBA" id="ARBA00022448"/>
    </source>
</evidence>
<dbReference type="PANTHER" id="PTHR43389:SF4">
    <property type="entry name" value="V-TYPE PROTON ATPASE SUBUNIT B"/>
    <property type="match status" value="1"/>
</dbReference>
<feature type="domain" description="ATPase F1/V1/A1 complex alpha/beta subunit N-terminal" evidence="10">
    <location>
        <begin position="7"/>
        <end position="72"/>
    </location>
</feature>
<dbReference type="InterPro" id="IPR005724">
    <property type="entry name" value="ATPase_A1-cplx_bsu"/>
</dbReference>
<evidence type="ECO:0000313" key="13">
    <source>
        <dbReference type="Proteomes" id="UP000053157"/>
    </source>
</evidence>
<keyword evidence="7 8" id="KW-0066">ATP synthesis</keyword>
<keyword evidence="13" id="KW-1185">Reference proteome</keyword>
<keyword evidence="5 8" id="KW-0406">Ion transport</keyword>
<dbReference type="NCBIfam" id="NF003235">
    <property type="entry name" value="PRK04196.1"/>
    <property type="match status" value="1"/>
</dbReference>
<dbReference type="GO" id="GO:0046933">
    <property type="term" value="F:proton-transporting ATP synthase activity, rotational mechanism"/>
    <property type="evidence" value="ECO:0007669"/>
    <property type="project" value="UniProtKB-UniRule"/>
</dbReference>
<dbReference type="InterPro" id="IPR027417">
    <property type="entry name" value="P-loop_NTPase"/>
</dbReference>
<evidence type="ECO:0000256" key="5">
    <source>
        <dbReference type="ARBA" id="ARBA00023065"/>
    </source>
</evidence>
<evidence type="ECO:0000259" key="10">
    <source>
        <dbReference type="Pfam" id="PF02874"/>
    </source>
</evidence>
<evidence type="ECO:0000256" key="3">
    <source>
        <dbReference type="ARBA" id="ARBA00022475"/>
    </source>
</evidence>
<feature type="domain" description="ATP synthase A/B type C-terminal" evidence="11">
    <location>
        <begin position="357"/>
        <end position="457"/>
    </location>
</feature>
<dbReference type="GO" id="GO:0005886">
    <property type="term" value="C:plasma membrane"/>
    <property type="evidence" value="ECO:0007669"/>
    <property type="project" value="UniProtKB-SubCell"/>
</dbReference>
<dbReference type="InterPro" id="IPR055190">
    <property type="entry name" value="ATP-synt_VA_C"/>
</dbReference>
<feature type="domain" description="ATPase F1/V1/A1 complex alpha/beta subunit nucleotide-binding" evidence="9">
    <location>
        <begin position="129"/>
        <end position="352"/>
    </location>
</feature>
<dbReference type="PANTHER" id="PTHR43389">
    <property type="entry name" value="V-TYPE PROTON ATPASE SUBUNIT B"/>
    <property type="match status" value="1"/>
</dbReference>
<evidence type="ECO:0000256" key="8">
    <source>
        <dbReference type="HAMAP-Rule" id="MF_00310"/>
    </source>
</evidence>
<dbReference type="RefSeq" id="WP_058571351.1">
    <property type="nucleotide sequence ID" value="NZ_LOPV01000095.1"/>
</dbReference>
<dbReference type="GO" id="GO:0033178">
    <property type="term" value="C:proton-transporting two-sector ATPase complex, catalytic domain"/>
    <property type="evidence" value="ECO:0007669"/>
    <property type="project" value="InterPro"/>
</dbReference>
<dbReference type="AlphaFoldDB" id="A0A0W1STH1"/>
<dbReference type="CDD" id="cd18112">
    <property type="entry name" value="ATP-synt_V_A-type_beta_C"/>
    <property type="match status" value="1"/>
</dbReference>
<gene>
    <name evidence="8" type="primary">atpB</name>
    <name evidence="12" type="ORF">AUR66_09780</name>
</gene>
<comment type="similarity">
    <text evidence="1 8">Belongs to the ATPase alpha/beta chains family.</text>
</comment>
<dbReference type="Pfam" id="PF22919">
    <property type="entry name" value="ATP-synt_VA_C"/>
    <property type="match status" value="1"/>
</dbReference>